<evidence type="ECO:0000256" key="1">
    <source>
        <dbReference type="SAM" id="Phobius"/>
    </source>
</evidence>
<dbReference type="KEGG" id="ptp:RCA23_c21380"/>
<feature type="transmembrane region" description="Helical" evidence="1">
    <location>
        <begin position="229"/>
        <end position="253"/>
    </location>
</feature>
<keyword evidence="4" id="KW-1185">Reference proteome</keyword>
<evidence type="ECO:0000313" key="4">
    <source>
        <dbReference type="Proteomes" id="UP000028680"/>
    </source>
</evidence>
<dbReference type="EMBL" id="CP003984">
    <property type="protein sequence ID" value="AII87665.1"/>
    <property type="molecule type" value="Genomic_DNA"/>
</dbReference>
<feature type="signal peptide" evidence="2">
    <location>
        <begin position="1"/>
        <end position="21"/>
    </location>
</feature>
<dbReference type="Proteomes" id="UP000028680">
    <property type="component" value="Chromosome"/>
</dbReference>
<dbReference type="RefSeq" id="WP_044050343.1">
    <property type="nucleotide sequence ID" value="NZ_CP003984.1"/>
</dbReference>
<keyword evidence="1" id="KW-0472">Membrane</keyword>
<name>A0AAN0RKC3_9RHOB</name>
<evidence type="ECO:0000256" key="2">
    <source>
        <dbReference type="SAM" id="SignalP"/>
    </source>
</evidence>
<feature type="chain" id="PRO_5043032537" evidence="2">
    <location>
        <begin position="22"/>
        <end position="255"/>
    </location>
</feature>
<dbReference type="AlphaFoldDB" id="A0AAN0RKC3"/>
<dbReference type="InterPro" id="IPR019088">
    <property type="entry name" value="CHP02186-rel_TM"/>
</dbReference>
<proteinExistence type="predicted"/>
<reference evidence="3 4" key="1">
    <citation type="journal article" date="2014" name="ISME J.">
        <title>Adaptation of an abundant Roseobacter RCA organism to pelagic systems revealed by genomic and transcriptomic analyses.</title>
        <authorList>
            <person name="Voget S."/>
            <person name="Wemheuer B."/>
            <person name="Brinkhoff T."/>
            <person name="Vollmers J."/>
            <person name="Dietrich S."/>
            <person name="Giebel H.A."/>
            <person name="Beardsley C."/>
            <person name="Sardemann C."/>
            <person name="Bakenhus I."/>
            <person name="Billerbeck S."/>
            <person name="Daniel R."/>
            <person name="Simon M."/>
        </authorList>
    </citation>
    <scope>NUCLEOTIDE SEQUENCE [LARGE SCALE GENOMIC DNA]</scope>
    <source>
        <strain evidence="3 4">RCA23</strain>
    </source>
</reference>
<accession>A0AAN0RKC3</accession>
<sequence>MQGFFARLLFALLALSGPVSAQDIVLGMSKNEIGITAFFNGSEILIFGALKHETAASSAGDLDVVVTIASPRNPVTVRRKDKRLGIWVNVEAFDVDLAPSFYAVATTGPFDRVVSEASDLWHQISVRQLIRAVAVPPSTNNKDQFTEALVRVREEQGLYQMLPGSVQLQEQTLFSTSVSLPSNLVEGAYSARIFVMRDGEVVSQYQTAIDVHKVGIERWLYNLAHERPVVYGLLSLAIAIFSGWAAAAAFRLLRG</sequence>
<dbReference type="Pfam" id="PF09608">
    <property type="entry name" value="Alph_Pro_TM"/>
    <property type="match status" value="1"/>
</dbReference>
<dbReference type="GeneID" id="93368087"/>
<protein>
    <submittedName>
        <fullName evidence="3">Transmembrane protein</fullName>
    </submittedName>
</protein>
<keyword evidence="2" id="KW-0732">Signal</keyword>
<keyword evidence="1" id="KW-1133">Transmembrane helix</keyword>
<organism evidence="3 4">
    <name type="scientific">Planktomarina temperata RCA23</name>
    <dbReference type="NCBI Taxonomy" id="666509"/>
    <lineage>
        <taxon>Bacteria</taxon>
        <taxon>Pseudomonadati</taxon>
        <taxon>Pseudomonadota</taxon>
        <taxon>Alphaproteobacteria</taxon>
        <taxon>Rhodobacterales</taxon>
        <taxon>Paracoccaceae</taxon>
        <taxon>Planktomarina</taxon>
    </lineage>
</organism>
<evidence type="ECO:0000313" key="3">
    <source>
        <dbReference type="EMBL" id="AII87665.1"/>
    </source>
</evidence>
<gene>
    <name evidence="3" type="ORF">RCA23_c21380</name>
</gene>
<keyword evidence="1 3" id="KW-0812">Transmembrane</keyword>